<dbReference type="SMART" id="SM00248">
    <property type="entry name" value="ANK"/>
    <property type="match status" value="3"/>
</dbReference>
<dbReference type="EMBL" id="MU864497">
    <property type="protein sequence ID" value="KAK4184267.1"/>
    <property type="molecule type" value="Genomic_DNA"/>
</dbReference>
<dbReference type="InterPro" id="IPR051637">
    <property type="entry name" value="Ank_repeat_dom-contain_49"/>
</dbReference>
<keyword evidence="7" id="KW-1185">Reference proteome</keyword>
<dbReference type="Pfam" id="PF00023">
    <property type="entry name" value="Ank"/>
    <property type="match status" value="1"/>
</dbReference>
<dbReference type="Pfam" id="PF17111">
    <property type="entry name" value="PigL_N"/>
    <property type="match status" value="1"/>
</dbReference>
<dbReference type="AlphaFoldDB" id="A0AAN7AFS8"/>
<evidence type="ECO:0000256" key="4">
    <source>
        <dbReference type="SAM" id="MobiDB-lite"/>
    </source>
</evidence>
<gene>
    <name evidence="6" type="ORF">QBC35DRAFT_441782</name>
</gene>
<comment type="caution">
    <text evidence="6">The sequence shown here is derived from an EMBL/GenBank/DDBJ whole genome shotgun (WGS) entry which is preliminary data.</text>
</comment>
<keyword evidence="2" id="KW-0040">ANK repeat</keyword>
<dbReference type="SUPFAM" id="SSF48403">
    <property type="entry name" value="Ankyrin repeat"/>
    <property type="match status" value="1"/>
</dbReference>
<feature type="region of interest" description="Disordered" evidence="4">
    <location>
        <begin position="735"/>
        <end position="774"/>
    </location>
</feature>
<dbReference type="PANTHER" id="PTHR24180">
    <property type="entry name" value="CYCLIN-DEPENDENT KINASE INHIBITOR 2C-RELATED"/>
    <property type="match status" value="1"/>
</dbReference>
<evidence type="ECO:0000259" key="5">
    <source>
        <dbReference type="Pfam" id="PF17111"/>
    </source>
</evidence>
<accession>A0AAN7AFS8</accession>
<organism evidence="6 7">
    <name type="scientific">Podospora australis</name>
    <dbReference type="NCBI Taxonomy" id="1536484"/>
    <lineage>
        <taxon>Eukaryota</taxon>
        <taxon>Fungi</taxon>
        <taxon>Dikarya</taxon>
        <taxon>Ascomycota</taxon>
        <taxon>Pezizomycotina</taxon>
        <taxon>Sordariomycetes</taxon>
        <taxon>Sordariomycetidae</taxon>
        <taxon>Sordariales</taxon>
        <taxon>Podosporaceae</taxon>
        <taxon>Podospora</taxon>
    </lineage>
</organism>
<evidence type="ECO:0000313" key="7">
    <source>
        <dbReference type="Proteomes" id="UP001302126"/>
    </source>
</evidence>
<feature type="domain" description="Azaphilone pigments biosynthesis cluster protein L N-terminal" evidence="5">
    <location>
        <begin position="1"/>
        <end position="178"/>
    </location>
</feature>
<name>A0AAN7AFS8_9PEZI</name>
<reference evidence="6" key="2">
    <citation type="submission" date="2023-05" db="EMBL/GenBank/DDBJ databases">
        <authorList>
            <consortium name="Lawrence Berkeley National Laboratory"/>
            <person name="Steindorff A."/>
            <person name="Hensen N."/>
            <person name="Bonometti L."/>
            <person name="Westerberg I."/>
            <person name="Brannstrom I.O."/>
            <person name="Guillou S."/>
            <person name="Cros-Aarteil S."/>
            <person name="Calhoun S."/>
            <person name="Haridas S."/>
            <person name="Kuo A."/>
            <person name="Mondo S."/>
            <person name="Pangilinan J."/>
            <person name="Riley R."/>
            <person name="Labutti K."/>
            <person name="Andreopoulos B."/>
            <person name="Lipzen A."/>
            <person name="Chen C."/>
            <person name="Yanf M."/>
            <person name="Daum C."/>
            <person name="Ng V."/>
            <person name="Clum A."/>
            <person name="Ohm R."/>
            <person name="Martin F."/>
            <person name="Silar P."/>
            <person name="Natvig D."/>
            <person name="Lalanne C."/>
            <person name="Gautier V."/>
            <person name="Ament-Velasquez S.L."/>
            <person name="Kruys A."/>
            <person name="Hutchinson M.I."/>
            <person name="Powell A.J."/>
            <person name="Barry K."/>
            <person name="Miller A.N."/>
            <person name="Grigoriev I.V."/>
            <person name="Debuchy R."/>
            <person name="Gladieux P."/>
            <person name="Thoren M.H."/>
            <person name="Johannesson H."/>
        </authorList>
    </citation>
    <scope>NUCLEOTIDE SEQUENCE</scope>
    <source>
        <strain evidence="6">PSN309</strain>
    </source>
</reference>
<protein>
    <recommendedName>
        <fullName evidence="5">Azaphilone pigments biosynthesis cluster protein L N-terminal domain-containing protein</fullName>
    </recommendedName>
</protein>
<keyword evidence="3" id="KW-0175">Coiled coil</keyword>
<evidence type="ECO:0000256" key="1">
    <source>
        <dbReference type="ARBA" id="ARBA00022737"/>
    </source>
</evidence>
<sequence>MEAISVGASVLTFVSLALNSAKTIHKILSSFIDGNSLVEKVARDAKALQDSLERIENGDFTNSRPGDKAALKSKLEACQDDMVSCARKLEELNLNGSESSTGRQWKKIRMVLKEKDVEGIGALIHRHISDLNLHLVVLDRSIISNINTSVSAVQNQVSSHFNNLDSRIGAETQAIQQIHTMIVANQESLATSVQTSFAKFSTEQAQTMLGIQDIKETLQAAMAAIANQDETTRHLHQVLDSLSISAHPTRRLDPILGEVDDDGPTAPKEVSPDDELTTIIQQTLDAIRGKTGKRKAPGIVLQQTTMKRSYGLHIGTVSMISTARYFKRRRVEQFETSGAHEDQETEQGTDTRIRFSPNANSAVQKSLHAVVRRSYNSQKMSISVPTLSVFNILPDSAPVFTVVQHGRLDEFQAMLRLGQASLRDQDQHGRSLLFYASKEPDICRFLLQHGADVDHVSPPVDFAKGGVTTALDQFPNVEEASSPVLHKLLECRKLLLGAGCDPLWVNGSEEVNNSASYTFSSNAMRIMFDHSDGQIHAETKIYNAYGTLTTPLLAYCGAGVGDSGFSVDGVSLLLSRGSNISARDDRGRTCLHLCLQNIRFGRERPPRCTYYMLTHLQEVKNTLAYLVQHGADVHAIDNWGKMASETAYAPYQGTVDRRFGPGQGVRGDIWDLVLADCGFDIPDFRTEEWQWKPSFNCVYTKEVFKALWQGREHLCPYYKEAMSYDSEVDEHNIWEQDEDCEFPDSETDEDSEYSTDSEEGGCALDDSEVDDLVE</sequence>
<evidence type="ECO:0000313" key="6">
    <source>
        <dbReference type="EMBL" id="KAK4184267.1"/>
    </source>
</evidence>
<evidence type="ECO:0000256" key="2">
    <source>
        <dbReference type="ARBA" id="ARBA00023043"/>
    </source>
</evidence>
<dbReference type="Proteomes" id="UP001302126">
    <property type="component" value="Unassembled WGS sequence"/>
</dbReference>
<dbReference type="InterPro" id="IPR036770">
    <property type="entry name" value="Ankyrin_rpt-contain_sf"/>
</dbReference>
<dbReference type="InterPro" id="IPR031348">
    <property type="entry name" value="PigL_N"/>
</dbReference>
<proteinExistence type="predicted"/>
<dbReference type="InterPro" id="IPR002110">
    <property type="entry name" value="Ankyrin_rpt"/>
</dbReference>
<evidence type="ECO:0000256" key="3">
    <source>
        <dbReference type="SAM" id="Coils"/>
    </source>
</evidence>
<dbReference type="PANTHER" id="PTHR24180:SF45">
    <property type="entry name" value="POLY [ADP-RIBOSE] POLYMERASE TANKYRASE"/>
    <property type="match status" value="1"/>
</dbReference>
<keyword evidence="1" id="KW-0677">Repeat</keyword>
<dbReference type="Gene3D" id="1.25.40.20">
    <property type="entry name" value="Ankyrin repeat-containing domain"/>
    <property type="match status" value="2"/>
</dbReference>
<reference evidence="6" key="1">
    <citation type="journal article" date="2023" name="Mol. Phylogenet. Evol.">
        <title>Genome-scale phylogeny and comparative genomics of the fungal order Sordariales.</title>
        <authorList>
            <person name="Hensen N."/>
            <person name="Bonometti L."/>
            <person name="Westerberg I."/>
            <person name="Brannstrom I.O."/>
            <person name="Guillou S."/>
            <person name="Cros-Aarteil S."/>
            <person name="Calhoun S."/>
            <person name="Haridas S."/>
            <person name="Kuo A."/>
            <person name="Mondo S."/>
            <person name="Pangilinan J."/>
            <person name="Riley R."/>
            <person name="LaButti K."/>
            <person name="Andreopoulos B."/>
            <person name="Lipzen A."/>
            <person name="Chen C."/>
            <person name="Yan M."/>
            <person name="Daum C."/>
            <person name="Ng V."/>
            <person name="Clum A."/>
            <person name="Steindorff A."/>
            <person name="Ohm R.A."/>
            <person name="Martin F."/>
            <person name="Silar P."/>
            <person name="Natvig D.O."/>
            <person name="Lalanne C."/>
            <person name="Gautier V."/>
            <person name="Ament-Velasquez S.L."/>
            <person name="Kruys A."/>
            <person name="Hutchinson M.I."/>
            <person name="Powell A.J."/>
            <person name="Barry K."/>
            <person name="Miller A.N."/>
            <person name="Grigoriev I.V."/>
            <person name="Debuchy R."/>
            <person name="Gladieux P."/>
            <person name="Hiltunen Thoren M."/>
            <person name="Johannesson H."/>
        </authorList>
    </citation>
    <scope>NUCLEOTIDE SEQUENCE</scope>
    <source>
        <strain evidence="6">PSN309</strain>
    </source>
</reference>
<feature type="coiled-coil region" evidence="3">
    <location>
        <begin position="38"/>
        <end position="95"/>
    </location>
</feature>